<dbReference type="AlphaFoldDB" id="A0A1G1SWB7"/>
<evidence type="ECO:0000256" key="1">
    <source>
        <dbReference type="SAM" id="Phobius"/>
    </source>
</evidence>
<keyword evidence="1" id="KW-0472">Membrane</keyword>
<proteinExistence type="predicted"/>
<evidence type="ECO:0000313" key="3">
    <source>
        <dbReference type="Proteomes" id="UP000176294"/>
    </source>
</evidence>
<accession>A0A1G1SWB7</accession>
<feature type="transmembrane region" description="Helical" evidence="1">
    <location>
        <begin position="31"/>
        <end position="52"/>
    </location>
</feature>
<organism evidence="2 3">
    <name type="scientific">Hymenobacter lapidarius</name>
    <dbReference type="NCBI Taxonomy" id="1908237"/>
    <lineage>
        <taxon>Bacteria</taxon>
        <taxon>Pseudomonadati</taxon>
        <taxon>Bacteroidota</taxon>
        <taxon>Cytophagia</taxon>
        <taxon>Cytophagales</taxon>
        <taxon>Hymenobacteraceae</taxon>
        <taxon>Hymenobacter</taxon>
    </lineage>
</organism>
<keyword evidence="3" id="KW-1185">Reference proteome</keyword>
<comment type="caution">
    <text evidence="2">The sequence shown here is derived from an EMBL/GenBank/DDBJ whole genome shotgun (WGS) entry which is preliminary data.</text>
</comment>
<evidence type="ECO:0000313" key="2">
    <source>
        <dbReference type="EMBL" id="OGX82917.1"/>
    </source>
</evidence>
<reference evidence="2 3" key="1">
    <citation type="submission" date="2016-08" db="EMBL/GenBank/DDBJ databases">
        <title>Hymenobacter coccineus sp. nov., Hymenobacter lapidarius sp. nov. and Hymenobacter glacialis sp. nov., isolated from Antarctic soil.</title>
        <authorList>
            <person name="Sedlacek I."/>
            <person name="Kralova S."/>
            <person name="Kyrova K."/>
            <person name="Maslanova I."/>
            <person name="Stankova E."/>
            <person name="Vrbovska V."/>
            <person name="Nemec M."/>
            <person name="Bartak M."/>
            <person name="Svec P."/>
            <person name="Busse H.-J."/>
            <person name="Pantucek R."/>
        </authorList>
    </citation>
    <scope>NUCLEOTIDE SEQUENCE [LARGE SCALE GENOMIC DNA]</scope>
    <source>
        <strain evidence="2 3">CCM 8643</strain>
    </source>
</reference>
<dbReference type="Proteomes" id="UP000176294">
    <property type="component" value="Unassembled WGS sequence"/>
</dbReference>
<keyword evidence="1" id="KW-1133">Transmembrane helix</keyword>
<protein>
    <submittedName>
        <fullName evidence="2">Uncharacterized protein</fullName>
    </submittedName>
</protein>
<name>A0A1G1SWB7_9BACT</name>
<keyword evidence="1" id="KW-0812">Transmembrane</keyword>
<sequence length="103" mass="11484">MASQKLVYLLDAIVGGDFAQRVNAYFEALQFLMDAGFLIGVLGFRLGFYWFLGHGAVRVRLRLVHHFTQTTAARWRAAAEPNAERPANGQPFLINAALSGFRN</sequence>
<dbReference type="EMBL" id="MDZB01000137">
    <property type="protein sequence ID" value="OGX82917.1"/>
    <property type="molecule type" value="Genomic_DNA"/>
</dbReference>
<gene>
    <name evidence="2" type="ORF">BEN47_18030</name>
</gene>